<proteinExistence type="inferred from homology"/>
<dbReference type="PATRIC" id="fig|693.5.peg.2371"/>
<dbReference type="GO" id="GO:0033214">
    <property type="term" value="P:siderophore-iron import into cell"/>
    <property type="evidence" value="ECO:0007669"/>
    <property type="project" value="TreeGrafter"/>
</dbReference>
<dbReference type="RefSeq" id="WP_053395970.1">
    <property type="nucleotide sequence ID" value="NZ_LHPJ01000008.1"/>
</dbReference>
<feature type="transmembrane region" description="Helical" evidence="8">
    <location>
        <begin position="202"/>
        <end position="226"/>
    </location>
</feature>
<dbReference type="Gene3D" id="1.10.3470.10">
    <property type="entry name" value="ABC transporter involved in vitamin B12 uptake, BtuC"/>
    <property type="match status" value="1"/>
</dbReference>
<keyword evidence="6 8" id="KW-1133">Transmembrane helix</keyword>
<gene>
    <name evidence="9" type="ORF">AKJ17_11575</name>
</gene>
<evidence type="ECO:0000256" key="2">
    <source>
        <dbReference type="ARBA" id="ARBA00007935"/>
    </source>
</evidence>
<dbReference type="InterPro" id="IPR037294">
    <property type="entry name" value="ABC_BtuC-like"/>
</dbReference>
<evidence type="ECO:0000256" key="3">
    <source>
        <dbReference type="ARBA" id="ARBA00022448"/>
    </source>
</evidence>
<feature type="transmembrane region" description="Helical" evidence="8">
    <location>
        <begin position="67"/>
        <end position="84"/>
    </location>
</feature>
<dbReference type="STRING" id="693.AKJ17_11575"/>
<feature type="transmembrane region" description="Helical" evidence="8">
    <location>
        <begin position="96"/>
        <end position="116"/>
    </location>
</feature>
<evidence type="ECO:0000256" key="1">
    <source>
        <dbReference type="ARBA" id="ARBA00004651"/>
    </source>
</evidence>
<name>A0A0M0HM91_VIBNE</name>
<dbReference type="OrthoDB" id="9055647at2"/>
<dbReference type="SUPFAM" id="SSF81345">
    <property type="entry name" value="ABC transporter involved in vitamin B12 uptake, BtuC"/>
    <property type="match status" value="1"/>
</dbReference>
<evidence type="ECO:0000313" key="10">
    <source>
        <dbReference type="Proteomes" id="UP000037515"/>
    </source>
</evidence>
<comment type="subcellular location">
    <subcellularLocation>
        <location evidence="1">Cell membrane</location>
        <topology evidence="1">Multi-pass membrane protein</topology>
    </subcellularLocation>
</comment>
<evidence type="ECO:0000313" key="9">
    <source>
        <dbReference type="EMBL" id="KOO03184.1"/>
    </source>
</evidence>
<feature type="transmembrane region" description="Helical" evidence="8">
    <location>
        <begin position="122"/>
        <end position="142"/>
    </location>
</feature>
<feature type="transmembrane region" description="Helical" evidence="8">
    <location>
        <begin position="238"/>
        <end position="271"/>
    </location>
</feature>
<dbReference type="InterPro" id="IPR000522">
    <property type="entry name" value="ABC_transptr_permease_BtuC"/>
</dbReference>
<feature type="transmembrane region" description="Helical" evidence="8">
    <location>
        <begin position="283"/>
        <end position="302"/>
    </location>
</feature>
<dbReference type="CDD" id="cd06550">
    <property type="entry name" value="TM_ABC_iron-siderophores_like"/>
    <property type="match status" value="1"/>
</dbReference>
<feature type="transmembrane region" description="Helical" evidence="8">
    <location>
        <begin position="12"/>
        <end position="33"/>
    </location>
</feature>
<dbReference type="Proteomes" id="UP000037515">
    <property type="component" value="Unassembled WGS sequence"/>
</dbReference>
<keyword evidence="4" id="KW-1003">Cell membrane</keyword>
<reference evidence="10" key="1">
    <citation type="submission" date="2015-08" db="EMBL/GenBank/DDBJ databases">
        <title>Vibrio galatheae sp. nov., a novel member of the Vibrionaceae family isolated from the Solomon Islands.</title>
        <authorList>
            <person name="Giubergia S."/>
            <person name="Machado H."/>
            <person name="Mateiu R.V."/>
            <person name="Gram L."/>
        </authorList>
    </citation>
    <scope>NUCLEOTIDE SEQUENCE [LARGE SCALE GENOMIC DNA]</scope>
    <source>
        <strain evidence="10">DSM 19584</strain>
    </source>
</reference>
<evidence type="ECO:0000256" key="5">
    <source>
        <dbReference type="ARBA" id="ARBA00022692"/>
    </source>
</evidence>
<organism evidence="9 10">
    <name type="scientific">Vibrio nereis</name>
    <dbReference type="NCBI Taxonomy" id="693"/>
    <lineage>
        <taxon>Bacteria</taxon>
        <taxon>Pseudomonadati</taxon>
        <taxon>Pseudomonadota</taxon>
        <taxon>Gammaproteobacteria</taxon>
        <taxon>Vibrionales</taxon>
        <taxon>Vibrionaceae</taxon>
        <taxon>Vibrio</taxon>
    </lineage>
</organism>
<dbReference type="GO" id="GO:0022857">
    <property type="term" value="F:transmembrane transporter activity"/>
    <property type="evidence" value="ECO:0007669"/>
    <property type="project" value="InterPro"/>
</dbReference>
<evidence type="ECO:0000256" key="8">
    <source>
        <dbReference type="SAM" id="Phobius"/>
    </source>
</evidence>
<keyword evidence="7 8" id="KW-0472">Membrane</keyword>
<comment type="similarity">
    <text evidence="2">Belongs to the binding-protein-dependent transport system permease family. FecCD subfamily.</text>
</comment>
<keyword evidence="5 8" id="KW-0812">Transmembrane</keyword>
<keyword evidence="10" id="KW-1185">Reference proteome</keyword>
<feature type="transmembrane region" description="Helical" evidence="8">
    <location>
        <begin position="154"/>
        <end position="176"/>
    </location>
</feature>
<dbReference type="EMBL" id="LHPJ01000008">
    <property type="protein sequence ID" value="KOO03184.1"/>
    <property type="molecule type" value="Genomic_DNA"/>
</dbReference>
<dbReference type="PANTHER" id="PTHR30472">
    <property type="entry name" value="FERRIC ENTEROBACTIN TRANSPORT SYSTEM PERMEASE PROTEIN"/>
    <property type="match status" value="1"/>
</dbReference>
<dbReference type="PANTHER" id="PTHR30472:SF1">
    <property type="entry name" value="FE(3+) DICITRATE TRANSPORT SYSTEM PERMEASE PROTEIN FECC-RELATED"/>
    <property type="match status" value="1"/>
</dbReference>
<protein>
    <submittedName>
        <fullName evidence="9">Iron-siderophore ABC transporter permease</fullName>
    </submittedName>
</protein>
<evidence type="ECO:0000256" key="6">
    <source>
        <dbReference type="ARBA" id="ARBA00022989"/>
    </source>
</evidence>
<keyword evidence="3" id="KW-0813">Transport</keyword>
<comment type="caution">
    <text evidence="9">The sequence shown here is derived from an EMBL/GenBank/DDBJ whole genome shotgun (WGS) entry which is preliminary data.</text>
</comment>
<dbReference type="Pfam" id="PF01032">
    <property type="entry name" value="FecCD"/>
    <property type="match status" value="1"/>
</dbReference>
<dbReference type="FunFam" id="1.10.3470.10:FF:000001">
    <property type="entry name" value="Vitamin B12 ABC transporter permease BtuC"/>
    <property type="match status" value="1"/>
</dbReference>
<dbReference type="AlphaFoldDB" id="A0A0M0HM91"/>
<dbReference type="GO" id="GO:0005886">
    <property type="term" value="C:plasma membrane"/>
    <property type="evidence" value="ECO:0007669"/>
    <property type="project" value="UniProtKB-SubCell"/>
</dbReference>
<accession>A0A0M0HM91</accession>
<evidence type="ECO:0000256" key="4">
    <source>
        <dbReference type="ARBA" id="ARBA00022475"/>
    </source>
</evidence>
<feature type="transmembrane region" description="Helical" evidence="8">
    <location>
        <begin position="314"/>
        <end position="331"/>
    </location>
</feature>
<sequence>MLLPQQSHLARWGIILISLFTLSIAFTSSMTFGQYPISFSQVMTAFWNYDPTSIEHVILTTTRLSRSLVAIAVGAALAVAGVLMQTLTRNPLASPAIFGVNAGAIFFIVLFSQFVVIDSMNLFFWSAFFGAAVAGGLVYGLGNMGRDGVSPVRIVLAGAAISALFISFTQGILVLGQEGLDSVLFWVAGSVSGRELDVVLPVLPYLCGAIAGAILLAPHINILLSGDDIATGLGQNTLVLKIALSVLIIGLAGVSVALAGNIGFIGLIVPHMARAMVGNDHRWLIPISALWGAALLLLADVLGRSLLDPEEIPIGVMTALLGAPFFVYLARRGSRYE</sequence>
<evidence type="ECO:0000256" key="7">
    <source>
        <dbReference type="ARBA" id="ARBA00023136"/>
    </source>
</evidence>